<dbReference type="Proteomes" id="UP001165524">
    <property type="component" value="Unassembled WGS sequence"/>
</dbReference>
<comment type="caution">
    <text evidence="9">The sequence shown here is derived from an EMBL/GenBank/DDBJ whole genome shotgun (WGS) entry which is preliminary data.</text>
</comment>
<dbReference type="PRINTS" id="PR01837">
    <property type="entry name" value="MGTCSAPBPROT"/>
</dbReference>
<feature type="transmembrane region" description="Helical" evidence="7">
    <location>
        <begin position="80"/>
        <end position="97"/>
    </location>
</feature>
<sequence>MPDFLTDPDTWAMLGYLTTALIAGSLIGLERTYHGRPAGFRTHALVCLASALLMLLTTWQWEWLDPSVPLDTVRTDPTRMAQGIMTGIGFLGAGVIFREGLTVRGLTTAASIWITAGIGILIGVGFFFPAITATIMTLGTLSVFRWLEARMPALFYAHHRLTFLPGRGLTETELRELLAGHGFKLFSISYRYGEETPGLEYRMVLQTNTQENLRRLANTLAEMETVKSFRIDPAGD</sequence>
<feature type="domain" description="MgtC/SapB/SrpB/YhiD N-terminal" evidence="8">
    <location>
        <begin position="17"/>
        <end position="149"/>
    </location>
</feature>
<comment type="similarity">
    <text evidence="2 7">Belongs to the MgtC/SapB family.</text>
</comment>
<dbReference type="InterPro" id="IPR049177">
    <property type="entry name" value="MgtC_SapB_SrpB_YhiD_N"/>
</dbReference>
<evidence type="ECO:0000256" key="2">
    <source>
        <dbReference type="ARBA" id="ARBA00009298"/>
    </source>
</evidence>
<reference evidence="9" key="1">
    <citation type="submission" date="2022-04" db="EMBL/GenBank/DDBJ databases">
        <title>Alcanivorax sp. CY1518 draft genome sequence.</title>
        <authorList>
            <person name="Zhao G."/>
            <person name="An M."/>
        </authorList>
    </citation>
    <scope>NUCLEOTIDE SEQUENCE</scope>
    <source>
        <strain evidence="9">CY1518</strain>
    </source>
</reference>
<protein>
    <recommendedName>
        <fullName evidence="7">Protein MgtC</fullName>
    </recommendedName>
</protein>
<evidence type="ECO:0000256" key="1">
    <source>
        <dbReference type="ARBA" id="ARBA00004651"/>
    </source>
</evidence>
<dbReference type="EMBL" id="JALKII010000010">
    <property type="protein sequence ID" value="MCK0538592.1"/>
    <property type="molecule type" value="Genomic_DNA"/>
</dbReference>
<evidence type="ECO:0000313" key="9">
    <source>
        <dbReference type="EMBL" id="MCK0538592.1"/>
    </source>
</evidence>
<dbReference type="RefSeq" id="WP_246953374.1">
    <property type="nucleotide sequence ID" value="NZ_JALKII010000010.1"/>
</dbReference>
<evidence type="ECO:0000256" key="7">
    <source>
        <dbReference type="RuleBase" id="RU365041"/>
    </source>
</evidence>
<dbReference type="Pfam" id="PF02308">
    <property type="entry name" value="MgtC"/>
    <property type="match status" value="1"/>
</dbReference>
<organism evidence="9 10">
    <name type="scientific">Alcanivorax quisquiliarum</name>
    <dbReference type="NCBI Taxonomy" id="2933565"/>
    <lineage>
        <taxon>Bacteria</taxon>
        <taxon>Pseudomonadati</taxon>
        <taxon>Pseudomonadota</taxon>
        <taxon>Gammaproteobacteria</taxon>
        <taxon>Oceanospirillales</taxon>
        <taxon>Alcanivoracaceae</taxon>
        <taxon>Alcanivorax</taxon>
    </lineage>
</organism>
<dbReference type="InterPro" id="IPR003416">
    <property type="entry name" value="MgtC/SapB/SrpB/YhiD_fam"/>
</dbReference>
<evidence type="ECO:0000259" key="8">
    <source>
        <dbReference type="Pfam" id="PF02308"/>
    </source>
</evidence>
<keyword evidence="5 7" id="KW-1133">Transmembrane helix</keyword>
<feature type="transmembrane region" description="Helical" evidence="7">
    <location>
        <begin position="109"/>
        <end position="131"/>
    </location>
</feature>
<proteinExistence type="inferred from homology"/>
<comment type="subcellular location">
    <subcellularLocation>
        <location evidence="7">Cell inner membrane</location>
        <topology evidence="7">Multi-pass membrane protein</topology>
    </subcellularLocation>
    <subcellularLocation>
        <location evidence="1">Cell membrane</location>
        <topology evidence="1">Multi-pass membrane protein</topology>
    </subcellularLocation>
</comment>
<evidence type="ECO:0000313" key="10">
    <source>
        <dbReference type="Proteomes" id="UP001165524"/>
    </source>
</evidence>
<evidence type="ECO:0000256" key="3">
    <source>
        <dbReference type="ARBA" id="ARBA00022475"/>
    </source>
</evidence>
<keyword evidence="7" id="KW-0997">Cell inner membrane</keyword>
<dbReference type="PANTHER" id="PTHR33778">
    <property type="entry name" value="PROTEIN MGTC"/>
    <property type="match status" value="1"/>
</dbReference>
<evidence type="ECO:0000256" key="4">
    <source>
        <dbReference type="ARBA" id="ARBA00022692"/>
    </source>
</evidence>
<evidence type="ECO:0000256" key="5">
    <source>
        <dbReference type="ARBA" id="ARBA00022989"/>
    </source>
</evidence>
<keyword evidence="3" id="KW-1003">Cell membrane</keyword>
<accession>A0ABT0EA20</accession>
<keyword evidence="4 7" id="KW-0812">Transmembrane</keyword>
<keyword evidence="10" id="KW-1185">Reference proteome</keyword>
<dbReference type="PANTHER" id="PTHR33778:SF1">
    <property type="entry name" value="MAGNESIUM TRANSPORTER YHID-RELATED"/>
    <property type="match status" value="1"/>
</dbReference>
<evidence type="ECO:0000256" key="6">
    <source>
        <dbReference type="ARBA" id="ARBA00023136"/>
    </source>
</evidence>
<feature type="transmembrane region" description="Helical" evidence="7">
    <location>
        <begin position="12"/>
        <end position="30"/>
    </location>
</feature>
<keyword evidence="6 7" id="KW-0472">Membrane</keyword>
<feature type="transmembrane region" description="Helical" evidence="7">
    <location>
        <begin position="42"/>
        <end position="60"/>
    </location>
</feature>
<gene>
    <name evidence="9" type="ORF">MU846_12830</name>
</gene>
<name>A0ABT0EA20_9GAMM</name>